<evidence type="ECO:0000313" key="1">
    <source>
        <dbReference type="EMBL" id="CAA9385153.1"/>
    </source>
</evidence>
<dbReference type="EMBL" id="CADCUX010000017">
    <property type="protein sequence ID" value="CAA9385153.1"/>
    <property type="molecule type" value="Genomic_DNA"/>
</dbReference>
<dbReference type="AlphaFoldDB" id="A0A6J4NEF1"/>
<protein>
    <submittedName>
        <fullName evidence="1">Uncharacterized protein</fullName>
    </submittedName>
</protein>
<sequence>MNEHRKPLGRRWSDSLGPAEDRKAQWAMSQQWPLVVTTLSDESADLLKVLDTYLERPGARDQASLEEVRLAMRRLQDTARRAQQITRLAGGRIRQEREEIDLGAIVESVLRERARDIHRAGATVRSELQVLPTGVDATVAFGVVDSLLDWLLSRGRELEVRIEAIAWPPTSRLVARAIGGTAGAGRPARSDRRRRHDGLRLALLRQLVASAGLEMRMDEAADVTVCIEFPMAFDVRDGLAKFEIAAEVITPSPLTWVLVVATDPQLLSNALDTLSTAGFEAKGACSPRQAWRLLEQGRPGGVVLSDDARGGAFDTLRAELLAPDGPRPLIEVTRLRPPRGMQAFRTPGIPSIAREDVARELAPTLLFQLTKAG</sequence>
<name>A0A6J4NEF1_9BURK</name>
<organism evidence="1">
    <name type="scientific">uncultured Ramlibacter sp</name>
    <dbReference type="NCBI Taxonomy" id="260755"/>
    <lineage>
        <taxon>Bacteria</taxon>
        <taxon>Pseudomonadati</taxon>
        <taxon>Pseudomonadota</taxon>
        <taxon>Betaproteobacteria</taxon>
        <taxon>Burkholderiales</taxon>
        <taxon>Comamonadaceae</taxon>
        <taxon>Ramlibacter</taxon>
        <taxon>environmental samples</taxon>
    </lineage>
</organism>
<proteinExistence type="predicted"/>
<reference evidence="1" key="1">
    <citation type="submission" date="2020-02" db="EMBL/GenBank/DDBJ databases">
        <authorList>
            <person name="Meier V. D."/>
        </authorList>
    </citation>
    <scope>NUCLEOTIDE SEQUENCE</scope>
    <source>
        <strain evidence="1">AVDCRST_MAG51</strain>
    </source>
</reference>
<accession>A0A6J4NEF1</accession>
<gene>
    <name evidence="1" type="ORF">AVDCRST_MAG51-80</name>
</gene>